<evidence type="ECO:0000256" key="1">
    <source>
        <dbReference type="ARBA" id="ARBA00000098"/>
    </source>
</evidence>
<accession>F0S4U5</accession>
<dbReference type="InterPro" id="IPR027268">
    <property type="entry name" value="Peptidase_M4/M1_CTD_sf"/>
</dbReference>
<comment type="catalytic activity">
    <reaction evidence="1">
        <text>Release of an N-terminal amino acid, Xaa-|-Yaa- from a peptide, amide or arylamide. Xaa is preferably Ala, but may be most amino acids including Pro (slow action). When a terminal hydrophobic residue is followed by a prolyl residue, the two may be released as an intact Xaa-Pro dipeptide.</text>
        <dbReference type="EC" id="3.4.11.2"/>
    </reaction>
</comment>
<dbReference type="GO" id="GO:0006508">
    <property type="term" value="P:proteolysis"/>
    <property type="evidence" value="ECO:0007669"/>
    <property type="project" value="UniProtKB-KW"/>
</dbReference>
<dbReference type="Proteomes" id="UP000000310">
    <property type="component" value="Chromosome"/>
</dbReference>
<dbReference type="eggNOG" id="COG1413">
    <property type="taxonomic scope" value="Bacteria"/>
</dbReference>
<dbReference type="AlphaFoldDB" id="F0S4U5"/>
<proteinExistence type="inferred from homology"/>
<dbReference type="Gene3D" id="1.10.390.10">
    <property type="entry name" value="Neutral Protease Domain 2"/>
    <property type="match status" value="1"/>
</dbReference>
<dbReference type="GO" id="GO:0005615">
    <property type="term" value="C:extracellular space"/>
    <property type="evidence" value="ECO:0007669"/>
    <property type="project" value="TreeGrafter"/>
</dbReference>
<dbReference type="InterPro" id="IPR016024">
    <property type="entry name" value="ARM-type_fold"/>
</dbReference>
<dbReference type="RefSeq" id="WP_013634602.1">
    <property type="nucleotide sequence ID" value="NC_015177.1"/>
</dbReference>
<dbReference type="HOGENOM" id="CLU_014298_0_0_10"/>
<dbReference type="InterPro" id="IPR050344">
    <property type="entry name" value="Peptidase_M1_aminopeptidases"/>
</dbReference>
<dbReference type="InterPro" id="IPR045357">
    <property type="entry name" value="Aminopeptidase_N-like_N"/>
</dbReference>
<gene>
    <name evidence="15" type="ordered locus">Pedsa_3590</name>
</gene>
<dbReference type="InterPro" id="IPR011989">
    <property type="entry name" value="ARM-like"/>
</dbReference>
<comment type="similarity">
    <text evidence="3">Belongs to the peptidase M1 family.</text>
</comment>
<evidence type="ECO:0000256" key="6">
    <source>
        <dbReference type="ARBA" id="ARBA00022438"/>
    </source>
</evidence>
<feature type="chain" id="PRO_5005675329" description="Aminopeptidase N" evidence="12">
    <location>
        <begin position="21"/>
        <end position="829"/>
    </location>
</feature>
<evidence type="ECO:0000256" key="11">
    <source>
        <dbReference type="ARBA" id="ARBA00023049"/>
    </source>
</evidence>
<organism evidence="15 16">
    <name type="scientific">Pseudopedobacter saltans (strain ATCC 51119 / DSM 12145 / JCM 21818 / CCUG 39354 / LMG 10337 / NBRC 100064 / NCIMB 13643)</name>
    <name type="common">Pedobacter saltans</name>
    <dbReference type="NCBI Taxonomy" id="762903"/>
    <lineage>
        <taxon>Bacteria</taxon>
        <taxon>Pseudomonadati</taxon>
        <taxon>Bacteroidota</taxon>
        <taxon>Sphingobacteriia</taxon>
        <taxon>Sphingobacteriales</taxon>
        <taxon>Sphingobacteriaceae</taxon>
        <taxon>Pseudopedobacter</taxon>
    </lineage>
</organism>
<dbReference type="GO" id="GO:0005737">
    <property type="term" value="C:cytoplasm"/>
    <property type="evidence" value="ECO:0007669"/>
    <property type="project" value="TreeGrafter"/>
</dbReference>
<dbReference type="Gene3D" id="2.60.40.1730">
    <property type="entry name" value="tricorn interacting facor f3 domain"/>
    <property type="match status" value="1"/>
</dbReference>
<dbReference type="GO" id="GO:0070006">
    <property type="term" value="F:metalloaminopeptidase activity"/>
    <property type="evidence" value="ECO:0007669"/>
    <property type="project" value="TreeGrafter"/>
</dbReference>
<evidence type="ECO:0000313" key="16">
    <source>
        <dbReference type="Proteomes" id="UP000000310"/>
    </source>
</evidence>
<reference evidence="15 16" key="1">
    <citation type="journal article" date="2011" name="Stand. Genomic Sci.">
        <title>Complete genome sequence of the gliding, heparinolytic Pedobacter saltans type strain (113).</title>
        <authorList>
            <person name="Liolios K."/>
            <person name="Sikorski J."/>
            <person name="Lu M."/>
            <person name="Nolan M."/>
            <person name="Lapidus A."/>
            <person name="Lucas S."/>
            <person name="Hammon N."/>
            <person name="Deshpande S."/>
            <person name="Cheng J.F."/>
            <person name="Tapia R."/>
            <person name="Han C."/>
            <person name="Goodwin L."/>
            <person name="Pitluck S."/>
            <person name="Huntemann M."/>
            <person name="Ivanova N."/>
            <person name="Pagani I."/>
            <person name="Mavromatis K."/>
            <person name="Ovchinikova G."/>
            <person name="Pati A."/>
            <person name="Chen A."/>
            <person name="Palaniappan K."/>
            <person name="Land M."/>
            <person name="Hauser L."/>
            <person name="Brambilla E.M."/>
            <person name="Kotsyurbenko O."/>
            <person name="Rohde M."/>
            <person name="Tindall B.J."/>
            <person name="Abt B."/>
            <person name="Goker M."/>
            <person name="Detter J.C."/>
            <person name="Woyke T."/>
            <person name="Bristow J."/>
            <person name="Eisen J.A."/>
            <person name="Markowitz V."/>
            <person name="Hugenholtz P."/>
            <person name="Klenk H.P."/>
            <person name="Kyrpides N.C."/>
        </authorList>
    </citation>
    <scope>NUCLEOTIDE SEQUENCE [LARGE SCALE GENOMIC DNA]</scope>
    <source>
        <strain evidence="16">ATCC 51119 / DSM 12145 / JCM 21818 / LMG 10337 / NBRC 100064 / NCIMB 13643</strain>
    </source>
</reference>
<keyword evidence="6 15" id="KW-0031">Aminopeptidase</keyword>
<evidence type="ECO:0000256" key="3">
    <source>
        <dbReference type="ARBA" id="ARBA00010136"/>
    </source>
</evidence>
<evidence type="ECO:0000256" key="7">
    <source>
        <dbReference type="ARBA" id="ARBA00022670"/>
    </source>
</evidence>
<evidence type="ECO:0000259" key="13">
    <source>
        <dbReference type="Pfam" id="PF01433"/>
    </source>
</evidence>
<evidence type="ECO:0000256" key="8">
    <source>
        <dbReference type="ARBA" id="ARBA00022723"/>
    </source>
</evidence>
<keyword evidence="12" id="KW-0732">Signal</keyword>
<dbReference type="PANTHER" id="PTHR11533:SF174">
    <property type="entry name" value="PUROMYCIN-SENSITIVE AMINOPEPTIDASE-RELATED"/>
    <property type="match status" value="1"/>
</dbReference>
<feature type="domain" description="Aminopeptidase N-like N-terminal" evidence="14">
    <location>
        <begin position="42"/>
        <end position="231"/>
    </location>
</feature>
<keyword evidence="8" id="KW-0479">Metal-binding</keyword>
<dbReference type="InterPro" id="IPR001930">
    <property type="entry name" value="Peptidase_M1"/>
</dbReference>
<dbReference type="SUPFAM" id="SSF63737">
    <property type="entry name" value="Leukotriene A4 hydrolase N-terminal domain"/>
    <property type="match status" value="1"/>
</dbReference>
<dbReference type="InterPro" id="IPR014782">
    <property type="entry name" value="Peptidase_M1_dom"/>
</dbReference>
<keyword evidence="11" id="KW-0482">Metalloprotease</keyword>
<dbReference type="PANTHER" id="PTHR11533">
    <property type="entry name" value="PROTEASE M1 ZINC METALLOPROTEASE"/>
    <property type="match status" value="1"/>
</dbReference>
<dbReference type="OrthoDB" id="100605at2"/>
<keyword evidence="9" id="KW-0378">Hydrolase</keyword>
<comment type="cofactor">
    <cofactor evidence="2">
        <name>Zn(2+)</name>
        <dbReference type="ChEBI" id="CHEBI:29105"/>
    </cofactor>
</comment>
<dbReference type="CDD" id="cd09603">
    <property type="entry name" value="M1_APN_like"/>
    <property type="match status" value="1"/>
</dbReference>
<evidence type="ECO:0000256" key="9">
    <source>
        <dbReference type="ARBA" id="ARBA00022801"/>
    </source>
</evidence>
<dbReference type="GO" id="GO:0016020">
    <property type="term" value="C:membrane"/>
    <property type="evidence" value="ECO:0007669"/>
    <property type="project" value="TreeGrafter"/>
</dbReference>
<evidence type="ECO:0000313" key="15">
    <source>
        <dbReference type="EMBL" id="ADY54119.1"/>
    </source>
</evidence>
<dbReference type="GO" id="GO:0042277">
    <property type="term" value="F:peptide binding"/>
    <property type="evidence" value="ECO:0007669"/>
    <property type="project" value="TreeGrafter"/>
</dbReference>
<evidence type="ECO:0000256" key="2">
    <source>
        <dbReference type="ARBA" id="ARBA00001947"/>
    </source>
</evidence>
<dbReference type="KEGG" id="psn:Pedsa_3590"/>
<dbReference type="STRING" id="762903.Pedsa_3590"/>
<evidence type="ECO:0000259" key="14">
    <source>
        <dbReference type="Pfam" id="PF17900"/>
    </source>
</evidence>
<evidence type="ECO:0000256" key="5">
    <source>
        <dbReference type="ARBA" id="ARBA00015611"/>
    </source>
</evidence>
<dbReference type="GO" id="GO:0043171">
    <property type="term" value="P:peptide catabolic process"/>
    <property type="evidence" value="ECO:0007669"/>
    <property type="project" value="TreeGrafter"/>
</dbReference>
<reference evidence="16" key="2">
    <citation type="submission" date="2011-02" db="EMBL/GenBank/DDBJ databases">
        <title>The complete genome of Pedobacter saltans DSM 12145.</title>
        <authorList>
            <consortium name="US DOE Joint Genome Institute (JGI-PGF)"/>
            <person name="Lucas S."/>
            <person name="Copeland A."/>
            <person name="Lapidus A."/>
            <person name="Bruce D."/>
            <person name="Goodwin L."/>
            <person name="Pitluck S."/>
            <person name="Kyrpides N."/>
            <person name="Mavromatis K."/>
            <person name="Pagani I."/>
            <person name="Ivanova N."/>
            <person name="Ovchinnikova G."/>
            <person name="Lu M."/>
            <person name="Detter J.C."/>
            <person name="Han C."/>
            <person name="Land M."/>
            <person name="Hauser L."/>
            <person name="Markowitz V."/>
            <person name="Cheng J.-F."/>
            <person name="Hugenholtz P."/>
            <person name="Woyke T."/>
            <person name="Wu D."/>
            <person name="Tindall B."/>
            <person name="Pomrenke H.G."/>
            <person name="Brambilla E."/>
            <person name="Klenk H.-P."/>
            <person name="Eisen J.A."/>
        </authorList>
    </citation>
    <scope>NUCLEOTIDE SEQUENCE [LARGE SCALE GENOMIC DNA]</scope>
    <source>
        <strain evidence="16">ATCC 51119 / DSM 12145 / JCM 21818 / LMG 10337 / NBRC 100064 / NCIMB 13643</strain>
    </source>
</reference>
<dbReference type="GO" id="GO:0016285">
    <property type="term" value="F:alanyl aminopeptidase activity"/>
    <property type="evidence" value="ECO:0007669"/>
    <property type="project" value="UniProtKB-EC"/>
</dbReference>
<evidence type="ECO:0000256" key="10">
    <source>
        <dbReference type="ARBA" id="ARBA00022833"/>
    </source>
</evidence>
<feature type="domain" description="Peptidase M1 membrane alanine aminopeptidase" evidence="13">
    <location>
        <begin position="270"/>
        <end position="475"/>
    </location>
</feature>
<evidence type="ECO:0000256" key="4">
    <source>
        <dbReference type="ARBA" id="ARBA00012564"/>
    </source>
</evidence>
<dbReference type="Pfam" id="PF01433">
    <property type="entry name" value="Peptidase_M1"/>
    <property type="match status" value="1"/>
</dbReference>
<dbReference type="InterPro" id="IPR042097">
    <property type="entry name" value="Aminopeptidase_N-like_N_sf"/>
</dbReference>
<dbReference type="SUPFAM" id="SSF55486">
    <property type="entry name" value="Metalloproteases ('zincins'), catalytic domain"/>
    <property type="match status" value="1"/>
</dbReference>
<keyword evidence="7" id="KW-0645">Protease</keyword>
<dbReference type="EC" id="3.4.11.2" evidence="4"/>
<dbReference type="Pfam" id="PF13646">
    <property type="entry name" value="HEAT_2"/>
    <property type="match status" value="1"/>
</dbReference>
<dbReference type="EMBL" id="CP002545">
    <property type="protein sequence ID" value="ADY54119.1"/>
    <property type="molecule type" value="Genomic_DNA"/>
</dbReference>
<keyword evidence="10" id="KW-0862">Zinc</keyword>
<feature type="signal peptide" evidence="12">
    <location>
        <begin position="1"/>
        <end position="20"/>
    </location>
</feature>
<evidence type="ECO:0000256" key="12">
    <source>
        <dbReference type="SAM" id="SignalP"/>
    </source>
</evidence>
<protein>
    <recommendedName>
        <fullName evidence="5">Aminopeptidase N</fullName>
        <ecNumber evidence="4">3.4.11.2</ecNumber>
    </recommendedName>
</protein>
<dbReference type="Gene3D" id="1.25.10.10">
    <property type="entry name" value="Leucine-rich Repeat Variant"/>
    <property type="match status" value="1"/>
</dbReference>
<dbReference type="GO" id="GO:0008270">
    <property type="term" value="F:zinc ion binding"/>
    <property type="evidence" value="ECO:0007669"/>
    <property type="project" value="InterPro"/>
</dbReference>
<dbReference type="eggNOG" id="COG0308">
    <property type="taxonomic scope" value="Bacteria"/>
</dbReference>
<dbReference type="PRINTS" id="PR00756">
    <property type="entry name" value="ALADIPTASE"/>
</dbReference>
<dbReference type="SUPFAM" id="SSF48371">
    <property type="entry name" value="ARM repeat"/>
    <property type="match status" value="1"/>
</dbReference>
<sequence>MKKYVLTSLLISIYSICLFAQNSNTNSYAYRASREKINNLIHTKLDVNFDYSKRQLLGKAWITLKPHFYETDSLKLDAKGMDIKQVALAKDLELLPLKYSYDSLAIKINLDKSYKSNEEYKVFIEYTAKPDELKANGSKAITSAKGLYFINPDSTVAGKPVQIWTQGETESSSVWFPTIDSPNQKTTQEIYITVPSKYKTLSNGLLINQRANNNGTRTDYWKMSLPHAPYLFMMAVGDFRIIEDKWQNIPVQYYLEPKYAPHAKAIFGDTPKMIDFFSKKLDVDYPWEKYAQIVVRDYVSGAMENTTATLHGDFVQQTSKEIQDEHIGEDVIAHELFHHWFGDYVTAESWGNLAINESFANFSEMLWREHKYGKDEGDAKNYEDLLTYLNDSSAKEKDLIRYYYRDKEDMFDLVSYQKGGRILNLLRSYIGEEAFFKSLHLFLKQNAFKTGEAHQFRLAIEEVTGRDMSWFFNQWFFGNGHPELDIKYQWNEKNKTQYVFVKQLQSNKIYTLPVKIDIYSNNQVERLATTLTKSIDTLTFKLDRKPDLVNVDAEKVLLAKKTDHKSMEEYAFQQKNAPLYLDRLEALEAAMANLTDKKSTQIIQNALQDPSYRIRIKAIESLNLQKTSHRGFAINTLKKLAEEDPKNLVRTAAIDVLARTRDKNFTKLFVSALNENSYAIQSAALSALTALNFNLALENARKLEKDAEGSLTSAIVSIYASNGDTNDFYYVQKSFRDASLNEKIIMIQDYVVMLAKQTDTKTVKESIDELYKIGIQNKNYGIDKYVVGLLDTFIIYKKEELPKVTLGIKAQTEEQIKYAEEKINSLLKM</sequence>
<dbReference type="Pfam" id="PF17900">
    <property type="entry name" value="Peptidase_M1_N"/>
    <property type="match status" value="1"/>
</dbReference>
<keyword evidence="16" id="KW-1185">Reference proteome</keyword>
<name>F0S4U5_PSESL</name>